<feature type="binding site" evidence="5">
    <location>
        <position position="110"/>
    </location>
    <ligand>
        <name>L-histidine</name>
        <dbReference type="ChEBI" id="CHEBI:57595"/>
    </ligand>
</feature>
<dbReference type="EC" id="6.1.1.21" evidence="4"/>
<dbReference type="GO" id="GO:0009507">
    <property type="term" value="C:chloroplast"/>
    <property type="evidence" value="ECO:0007669"/>
    <property type="project" value="UniProtKB-SubCell"/>
</dbReference>
<dbReference type="InterPro" id="IPR004154">
    <property type="entry name" value="Anticodon-bd"/>
</dbReference>
<evidence type="ECO:0000256" key="3">
    <source>
        <dbReference type="ARBA" id="ARBA00047639"/>
    </source>
</evidence>
<gene>
    <name evidence="7" type="primary">syh</name>
    <name evidence="4" type="synonym">hisS</name>
</gene>
<dbReference type="InterPro" id="IPR015807">
    <property type="entry name" value="His-tRNA-ligase"/>
</dbReference>
<keyword evidence="4" id="KW-0648">Protein biosynthesis</keyword>
<dbReference type="SUPFAM" id="SSF52954">
    <property type="entry name" value="Class II aaRS ABD-related"/>
    <property type="match status" value="1"/>
</dbReference>
<dbReference type="InterPro" id="IPR045864">
    <property type="entry name" value="aa-tRNA-synth_II/BPL/LPL"/>
</dbReference>
<feature type="binding site" evidence="5">
    <location>
        <begin position="259"/>
        <end position="260"/>
    </location>
    <ligand>
        <name>L-histidine</name>
        <dbReference type="ChEBI" id="CHEBI:57595"/>
    </ligand>
</feature>
<dbReference type="NCBIfam" id="TIGR00442">
    <property type="entry name" value="hisS"/>
    <property type="match status" value="1"/>
</dbReference>
<proteinExistence type="inferred from homology"/>
<dbReference type="InterPro" id="IPR006195">
    <property type="entry name" value="aa-tRNA-synth_II"/>
</dbReference>
<protein>
    <recommendedName>
        <fullName evidence="4">Histidine--tRNA ligase, chloroplastic</fullName>
        <ecNumber evidence="4">6.1.1.21</ecNumber>
    </recommendedName>
    <alternativeName>
        <fullName evidence="4">Histidyl-tRNA synthetase</fullName>
        <shortName evidence="4">HisRS</shortName>
    </alternativeName>
</protein>
<keyword evidence="4" id="KW-0030">Aminoacyl-tRNA synthetase</keyword>
<dbReference type="InterPro" id="IPR004516">
    <property type="entry name" value="HisRS/HisZ"/>
</dbReference>
<feature type="domain" description="Aminoacyl-transfer RNA synthetases class-II family profile" evidence="6">
    <location>
        <begin position="1"/>
        <end position="311"/>
    </location>
</feature>
<dbReference type="GO" id="GO:0005524">
    <property type="term" value="F:ATP binding"/>
    <property type="evidence" value="ECO:0007669"/>
    <property type="project" value="UniProtKB-UniRule"/>
</dbReference>
<keyword evidence="4 7" id="KW-0436">Ligase</keyword>
<dbReference type="SUPFAM" id="SSF55681">
    <property type="entry name" value="Class II aaRS and biotin synthetases"/>
    <property type="match status" value="1"/>
</dbReference>
<keyword evidence="7" id="KW-0934">Plastid</keyword>
<dbReference type="PANTHER" id="PTHR43707:SF1">
    <property type="entry name" value="HISTIDINE--TRNA LIGASE, MITOCHONDRIAL-RELATED"/>
    <property type="match status" value="1"/>
</dbReference>
<comment type="similarity">
    <text evidence="1 4">Belongs to the class-II aminoacyl-tRNA synthetase family.</text>
</comment>
<dbReference type="GeneID" id="33362332"/>
<evidence type="ECO:0000256" key="5">
    <source>
        <dbReference type="PIRSR" id="PIRSR001549-1"/>
    </source>
</evidence>
<evidence type="ECO:0000259" key="6">
    <source>
        <dbReference type="PROSITE" id="PS50862"/>
    </source>
</evidence>
<evidence type="ECO:0000313" key="7">
    <source>
        <dbReference type="EMBL" id="ARW69630.1"/>
    </source>
</evidence>
<dbReference type="PIRSF" id="PIRSF001549">
    <property type="entry name" value="His-tRNA_synth"/>
    <property type="match status" value="1"/>
</dbReference>
<accession>A0A1Z1MU45</accession>
<feature type="binding site" evidence="5">
    <location>
        <begin position="79"/>
        <end position="81"/>
    </location>
    <ligand>
        <name>L-histidine</name>
        <dbReference type="ChEBI" id="CHEBI:57595"/>
    </ligand>
</feature>
<evidence type="ECO:0000256" key="2">
    <source>
        <dbReference type="ARBA" id="ARBA00022741"/>
    </source>
</evidence>
<dbReference type="EMBL" id="MF101465">
    <property type="protein sequence ID" value="ARW69630.1"/>
    <property type="molecule type" value="Genomic_DNA"/>
</dbReference>
<dbReference type="GO" id="GO:0004821">
    <property type="term" value="F:histidine-tRNA ligase activity"/>
    <property type="evidence" value="ECO:0007669"/>
    <property type="project" value="UniProtKB-UniRule"/>
</dbReference>
<name>A0A1Z1MU45_DIGSM</name>
<dbReference type="RefSeq" id="YP_009399811.1">
    <property type="nucleotide sequence ID" value="NC_035298.1"/>
</dbReference>
<comment type="subcellular location">
    <subcellularLocation>
        <location evidence="4">Plastid</location>
        <location evidence="4">Chloroplast</location>
    </subcellularLocation>
</comment>
<dbReference type="Pfam" id="PF13393">
    <property type="entry name" value="tRNA-synt_His"/>
    <property type="match status" value="1"/>
</dbReference>
<keyword evidence="7" id="KW-0150">Chloroplast</keyword>
<reference evidence="7" key="1">
    <citation type="journal article" date="2017" name="J. Phycol.">
        <title>Analysis of chloroplast genomes and a supermatrix inform reclassification of the Rhodomelaceae (Rhodophyta).</title>
        <authorList>
            <person name="Diaz-Tapia P."/>
            <person name="Maggs C.A."/>
            <person name="West J.A."/>
            <person name="Verbruggen H."/>
        </authorList>
    </citation>
    <scope>NUCLEOTIDE SEQUENCE</scope>
    <source>
        <strain evidence="7">PD1820</strain>
    </source>
</reference>
<dbReference type="Gene3D" id="3.30.930.10">
    <property type="entry name" value="Bira Bifunctional Protein, Domain 2"/>
    <property type="match status" value="1"/>
</dbReference>
<geneLocation type="chloroplast" evidence="7"/>
<dbReference type="PROSITE" id="PS50862">
    <property type="entry name" value="AA_TRNA_LIGASE_II"/>
    <property type="match status" value="1"/>
</dbReference>
<keyword evidence="4" id="KW-0067">ATP-binding</keyword>
<dbReference type="GO" id="GO:0006427">
    <property type="term" value="P:histidyl-tRNA aminoacylation"/>
    <property type="evidence" value="ECO:0007669"/>
    <property type="project" value="UniProtKB-UniRule"/>
</dbReference>
<dbReference type="PANTHER" id="PTHR43707">
    <property type="entry name" value="HISTIDYL-TRNA SYNTHETASE"/>
    <property type="match status" value="1"/>
</dbReference>
<sequence>MQLLRGTKDILPDEIKLWQHIYEVAFKVLTLNNYFEIRTPILESTELFKRSIGDFTDIVNKEMYSFNDQGKRNITLRPEGTASIARSFITNKLYQSQTINRLWYMGPMFRYERPQRGRQRQFHQLGLECIGSYMPTADVEVIRLAIKLLNSLKCNEYILEINSIGNINERETYAKYLIDYLKKYYSDLDEDSQKRLETNPLRILDSKNHKTQEILINAPKLKSYLNSSSQEHFNHICSNLSYLGIKYNINDNLVRGLDYYNYTAFEIKSTANNQQNTICGGGRYDKLIQQLGGPYTPSVGWAIGLERLIILTRTQLLSQNKINRIYIACQSYETYYIWDVINIIEIYHIQFNLDLSNQKLYKQLKKANQLGSKICFILGQEEVKNKCIQAKWLDTGTQQNIKISQLDSYLKYLKKYIIT</sequence>
<evidence type="ECO:0000256" key="1">
    <source>
        <dbReference type="ARBA" id="ARBA00008226"/>
    </source>
</evidence>
<dbReference type="CDD" id="cd00773">
    <property type="entry name" value="HisRS-like_core"/>
    <property type="match status" value="1"/>
</dbReference>
<evidence type="ECO:0000256" key="4">
    <source>
        <dbReference type="HAMAP-Rule" id="MF_00127"/>
    </source>
</evidence>
<dbReference type="Pfam" id="PF03129">
    <property type="entry name" value="HGTP_anticodon"/>
    <property type="match status" value="1"/>
</dbReference>
<feature type="binding site" evidence="5">
    <location>
        <position position="255"/>
    </location>
    <ligand>
        <name>L-histidine</name>
        <dbReference type="ChEBI" id="CHEBI:57595"/>
    </ligand>
</feature>
<dbReference type="Gene3D" id="3.40.50.800">
    <property type="entry name" value="Anticodon-binding domain"/>
    <property type="match status" value="1"/>
</dbReference>
<organism evidence="7">
    <name type="scientific">Digenea simplex</name>
    <name type="common">Marine red alga</name>
    <name type="synonym">Conferva simplex</name>
    <dbReference type="NCBI Taxonomy" id="945030"/>
    <lineage>
        <taxon>Eukaryota</taxon>
        <taxon>Rhodophyta</taxon>
        <taxon>Florideophyceae</taxon>
        <taxon>Rhodymeniophycidae</taxon>
        <taxon>Ceramiales</taxon>
        <taxon>Rhodomelaceae</taxon>
        <taxon>Polysiphonioideae</taxon>
        <taxon>Digenea</taxon>
    </lineage>
</organism>
<keyword evidence="2 4" id="KW-0547">Nucleotide-binding</keyword>
<feature type="binding site" evidence="5">
    <location>
        <position position="128"/>
    </location>
    <ligand>
        <name>L-histidine</name>
        <dbReference type="ChEBI" id="CHEBI:57595"/>
    </ligand>
</feature>
<feature type="binding site" evidence="5">
    <location>
        <position position="124"/>
    </location>
    <ligand>
        <name>L-histidine</name>
        <dbReference type="ChEBI" id="CHEBI:57595"/>
    </ligand>
</feature>
<dbReference type="InterPro" id="IPR036621">
    <property type="entry name" value="Anticodon-bd_dom_sf"/>
</dbReference>
<dbReference type="InterPro" id="IPR041715">
    <property type="entry name" value="HisRS-like_core"/>
</dbReference>
<comment type="catalytic activity">
    <reaction evidence="3 4">
        <text>tRNA(His) + L-histidine + ATP = L-histidyl-tRNA(His) + AMP + diphosphate + H(+)</text>
        <dbReference type="Rhea" id="RHEA:17313"/>
        <dbReference type="Rhea" id="RHEA-COMP:9665"/>
        <dbReference type="Rhea" id="RHEA-COMP:9689"/>
        <dbReference type="ChEBI" id="CHEBI:15378"/>
        <dbReference type="ChEBI" id="CHEBI:30616"/>
        <dbReference type="ChEBI" id="CHEBI:33019"/>
        <dbReference type="ChEBI" id="CHEBI:57595"/>
        <dbReference type="ChEBI" id="CHEBI:78442"/>
        <dbReference type="ChEBI" id="CHEBI:78527"/>
        <dbReference type="ChEBI" id="CHEBI:456215"/>
        <dbReference type="EC" id="6.1.1.21"/>
    </reaction>
</comment>
<dbReference type="HAMAP" id="MF_00127">
    <property type="entry name" value="His_tRNA_synth"/>
    <property type="match status" value="1"/>
</dbReference>
<dbReference type="AlphaFoldDB" id="A0A1Z1MU45"/>